<feature type="compositionally biased region" description="Basic and acidic residues" evidence="7">
    <location>
        <begin position="628"/>
        <end position="647"/>
    </location>
</feature>
<keyword evidence="5" id="KW-0862">Zinc</keyword>
<comment type="caution">
    <text evidence="8">The sequence shown here is derived from an EMBL/GenBank/DDBJ whole genome shotgun (WGS) entry which is preliminary data.</text>
</comment>
<evidence type="ECO:0000313" key="8">
    <source>
        <dbReference type="EMBL" id="CAF9903652.1"/>
    </source>
</evidence>
<dbReference type="Pfam" id="PF00400">
    <property type="entry name" value="WD40"/>
    <property type="match status" value="2"/>
</dbReference>
<feature type="repeat" description="WD" evidence="6">
    <location>
        <begin position="291"/>
        <end position="323"/>
    </location>
</feature>
<dbReference type="InterPro" id="IPR015943">
    <property type="entry name" value="WD40/YVTN_repeat-like_dom_sf"/>
</dbReference>
<dbReference type="GO" id="GO:1904263">
    <property type="term" value="P:positive regulation of TORC1 signaling"/>
    <property type="evidence" value="ECO:0007669"/>
    <property type="project" value="TreeGrafter"/>
</dbReference>
<dbReference type="GO" id="GO:0016239">
    <property type="term" value="P:positive regulation of macroautophagy"/>
    <property type="evidence" value="ECO:0007669"/>
    <property type="project" value="TreeGrafter"/>
</dbReference>
<feature type="region of interest" description="Disordered" evidence="7">
    <location>
        <begin position="1"/>
        <end position="27"/>
    </location>
</feature>
<dbReference type="PROSITE" id="PS50082">
    <property type="entry name" value="WD_REPEATS_2"/>
    <property type="match status" value="2"/>
</dbReference>
<keyword evidence="1 6" id="KW-0853">WD repeat</keyword>
<dbReference type="InterPro" id="IPR001680">
    <property type="entry name" value="WD40_rpt"/>
</dbReference>
<organism evidence="8 9">
    <name type="scientific">Gomphillus americanus</name>
    <dbReference type="NCBI Taxonomy" id="1940652"/>
    <lineage>
        <taxon>Eukaryota</taxon>
        <taxon>Fungi</taxon>
        <taxon>Dikarya</taxon>
        <taxon>Ascomycota</taxon>
        <taxon>Pezizomycotina</taxon>
        <taxon>Lecanoromycetes</taxon>
        <taxon>OSLEUM clade</taxon>
        <taxon>Ostropomycetidae</taxon>
        <taxon>Ostropales</taxon>
        <taxon>Graphidaceae</taxon>
        <taxon>Gomphilloideae</taxon>
        <taxon>Gomphillus</taxon>
    </lineage>
</organism>
<dbReference type="GO" id="GO:0005829">
    <property type="term" value="C:cytosol"/>
    <property type="evidence" value="ECO:0007669"/>
    <property type="project" value="TreeGrafter"/>
</dbReference>
<feature type="compositionally biased region" description="Pro residues" evidence="7">
    <location>
        <begin position="11"/>
        <end position="21"/>
    </location>
</feature>
<keyword evidence="9" id="KW-1185">Reference proteome</keyword>
<evidence type="ECO:0000256" key="4">
    <source>
        <dbReference type="ARBA" id="ARBA00022771"/>
    </source>
</evidence>
<sequence length="1232" mass="136361">MFSSSEHDTAQPPPPAPPLPPQSTARYGQRAATAIARFTQPFFSGSRIAVRDGRTTESLRAHHEAGLISSHHSFSASRKEVVHKTGLPISAIDISPYKTHAILAGRDILKTVRVDDATCTEDVNLRSRIIAYASTHDSNRDAITAQHRDQLTAVDVKWSHGNYDSTIATAAANGRIVIYDLNRPSVEIARLHEHTRQVHRIAFNPHQGAFLLSASQDGTTRLWDLRALGGGDTGGRSIRTCVSWKRYSANTEGVRDVQWSPSDGYNFAIGTENGLIQKWTLTKESSPLLRLHGHDHLCSAIAWHPEGRYLASGSTENLVKIWDFGLDDRRMKPICSIRTPQAVMHVKWRPSTCKNDGNSLDSAVNQIATSYDTKDPRIHVWDLQRPSVPILEVEKHDTPVTGMAWYSKDLLWTVGHTGTFTQNDMKLAADPTSRHASALAIGPAGRIAFFSSRKSKHSFVPESITSYLANGNNTIGHVPSGNQDSKDVSPDDQANDISIHRRRQRVDDLPSGESFGSTTSVEEERSQKLEELRTLLSPSFRSTQLASIISLPPISDARKFAYLAENYKLPSHKLLTGRDALAHESIQMDFEENAFFAELVGDIRLAQTWRILSQAVRDELCRRLEASKEARRNQVETRNLSPHEKENANVVREPSNPVDTPSPVAKALASSLSTPLAGPDQDPSMLRSSIKDNFSLSSTSGVSEQSHADSSEMSAPSFEAFGSAALANRKGDAMISTLTTPSYKAKDTKERQRITSFFPSMPSLEDDLEERRNALGSYRARPRTVLNLDASYGVHESSIMAPLDRYDSNESFQMFSASGDSDQPSFPMDESFDERKSLAQSFNASYQASILLGHPRTRLEDLGEDDGHTTPQIIEPQEASDNNHLPIVEEINVQPTKILKPLQPVQRSAIPQKPIVHKADFTASEATGSELSPILSLGFRHDSKIQNPLPWNIYSLLQPLLKFQIDTLGDSQLPTILSLWLYQFFPTEFERAQITALALFYYRRLSTLELFEPLAQLRKCYKLLFPEVLEYTTGSDPATIFCRTCRTTWDRQSDLTTCPHCKTQAGICSICESNTPPPYLSEASHATSKLWSWCQGCGHGGHAICLSSWFSQSEISQGTCPMLGCNHDCVAGPRREQVVNEIELQRRRSRKSVVKDEWMVIESRAVEKARDIVGIGSGSEKIGKRSGKSNTNSSTRIDTTVGGGGNVSNGGRRVRLRVGEGNIPAPLQNGRG</sequence>
<dbReference type="SMART" id="SM00320">
    <property type="entry name" value="WD40"/>
    <property type="match status" value="6"/>
</dbReference>
<dbReference type="Proteomes" id="UP000664169">
    <property type="component" value="Unassembled WGS sequence"/>
</dbReference>
<evidence type="ECO:0000256" key="2">
    <source>
        <dbReference type="ARBA" id="ARBA00022723"/>
    </source>
</evidence>
<keyword evidence="4" id="KW-0863">Zinc-finger</keyword>
<dbReference type="GO" id="GO:0008270">
    <property type="term" value="F:zinc ion binding"/>
    <property type="evidence" value="ECO:0007669"/>
    <property type="project" value="UniProtKB-KW"/>
</dbReference>
<evidence type="ECO:0000256" key="3">
    <source>
        <dbReference type="ARBA" id="ARBA00022737"/>
    </source>
</evidence>
<feature type="compositionally biased region" description="Polar residues" evidence="7">
    <location>
        <begin position="1188"/>
        <end position="1198"/>
    </location>
</feature>
<feature type="compositionally biased region" description="Polar residues" evidence="7">
    <location>
        <begin position="474"/>
        <end position="483"/>
    </location>
</feature>
<evidence type="ECO:0000256" key="5">
    <source>
        <dbReference type="ARBA" id="ARBA00022833"/>
    </source>
</evidence>
<dbReference type="InterPro" id="IPR019775">
    <property type="entry name" value="WD40_repeat_CS"/>
</dbReference>
<dbReference type="InterPro" id="IPR036322">
    <property type="entry name" value="WD40_repeat_dom_sf"/>
</dbReference>
<gene>
    <name evidence="8" type="ORF">GOMPHAMPRED_000471</name>
</gene>
<accession>A0A8H3HV47</accession>
<reference evidence="8" key="1">
    <citation type="submission" date="2021-03" db="EMBL/GenBank/DDBJ databases">
        <authorList>
            <person name="Tagirdzhanova G."/>
        </authorList>
    </citation>
    <scope>NUCLEOTIDE SEQUENCE</scope>
</reference>
<evidence type="ECO:0000256" key="7">
    <source>
        <dbReference type="SAM" id="MobiDB-lite"/>
    </source>
</evidence>
<dbReference type="GO" id="GO:0061700">
    <property type="term" value="C:GATOR2 complex"/>
    <property type="evidence" value="ECO:0007669"/>
    <property type="project" value="TreeGrafter"/>
</dbReference>
<feature type="compositionally biased region" description="Polar residues" evidence="7">
    <location>
        <begin position="696"/>
        <end position="705"/>
    </location>
</feature>
<keyword evidence="3" id="KW-0677">Repeat</keyword>
<feature type="region of interest" description="Disordered" evidence="7">
    <location>
        <begin position="628"/>
        <end position="688"/>
    </location>
</feature>
<dbReference type="EMBL" id="CAJPDQ010000001">
    <property type="protein sequence ID" value="CAF9903652.1"/>
    <property type="molecule type" value="Genomic_DNA"/>
</dbReference>
<protein>
    <submittedName>
        <fullName evidence="8">Uncharacterized protein</fullName>
    </submittedName>
</protein>
<dbReference type="AlphaFoldDB" id="A0A8H3HV47"/>
<dbReference type="GO" id="GO:0005774">
    <property type="term" value="C:vacuolar membrane"/>
    <property type="evidence" value="ECO:0007669"/>
    <property type="project" value="TreeGrafter"/>
</dbReference>
<evidence type="ECO:0000313" key="9">
    <source>
        <dbReference type="Proteomes" id="UP000664169"/>
    </source>
</evidence>
<dbReference type="PANTHER" id="PTHR46200:SF1">
    <property type="entry name" value="GATOR COMPLEX PROTEIN WDR24"/>
    <property type="match status" value="1"/>
</dbReference>
<name>A0A8H3HV47_9LECA</name>
<feature type="region of interest" description="Disordered" evidence="7">
    <location>
        <begin position="474"/>
        <end position="526"/>
    </location>
</feature>
<dbReference type="InterPro" id="IPR037590">
    <property type="entry name" value="WDR24"/>
</dbReference>
<feature type="region of interest" description="Disordered" evidence="7">
    <location>
        <begin position="1177"/>
        <end position="1212"/>
    </location>
</feature>
<proteinExistence type="predicted"/>
<dbReference type="Gene3D" id="2.130.10.10">
    <property type="entry name" value="YVTN repeat-like/Quinoprotein amine dehydrogenase"/>
    <property type="match status" value="2"/>
</dbReference>
<evidence type="ECO:0000256" key="1">
    <source>
        <dbReference type="ARBA" id="ARBA00022574"/>
    </source>
</evidence>
<evidence type="ECO:0000256" key="6">
    <source>
        <dbReference type="PROSITE-ProRule" id="PRU00221"/>
    </source>
</evidence>
<keyword evidence="2" id="KW-0479">Metal-binding</keyword>
<dbReference type="PANTHER" id="PTHR46200">
    <property type="entry name" value="GATOR COMPLEX PROTEIN WDR24"/>
    <property type="match status" value="1"/>
</dbReference>
<dbReference type="SUPFAM" id="SSF50978">
    <property type="entry name" value="WD40 repeat-like"/>
    <property type="match status" value="1"/>
</dbReference>
<dbReference type="OrthoDB" id="60955at2759"/>
<dbReference type="PROSITE" id="PS50294">
    <property type="entry name" value="WD_REPEATS_REGION"/>
    <property type="match status" value="2"/>
</dbReference>
<feature type="region of interest" description="Disordered" evidence="7">
    <location>
        <begin position="696"/>
        <end position="715"/>
    </location>
</feature>
<dbReference type="PROSITE" id="PS00678">
    <property type="entry name" value="WD_REPEATS_1"/>
    <property type="match status" value="1"/>
</dbReference>
<feature type="repeat" description="WD" evidence="6">
    <location>
        <begin position="191"/>
        <end position="226"/>
    </location>
</feature>